<gene>
    <name evidence="3" type="ORF">SMN809_LOCUS81037</name>
</gene>
<organism evidence="3 4">
    <name type="scientific">Rotaria magnacalcarata</name>
    <dbReference type="NCBI Taxonomy" id="392030"/>
    <lineage>
        <taxon>Eukaryota</taxon>
        <taxon>Metazoa</taxon>
        <taxon>Spiralia</taxon>
        <taxon>Gnathifera</taxon>
        <taxon>Rotifera</taxon>
        <taxon>Eurotatoria</taxon>
        <taxon>Bdelloidea</taxon>
        <taxon>Philodinida</taxon>
        <taxon>Philodinidae</taxon>
        <taxon>Rotaria</taxon>
    </lineage>
</organism>
<dbReference type="PROSITE" id="PS00036">
    <property type="entry name" value="BZIP_BASIC"/>
    <property type="match status" value="1"/>
</dbReference>
<dbReference type="GO" id="GO:0000981">
    <property type="term" value="F:DNA-binding transcription factor activity, RNA polymerase II-specific"/>
    <property type="evidence" value="ECO:0007669"/>
    <property type="project" value="TreeGrafter"/>
</dbReference>
<feature type="compositionally biased region" description="Basic residues" evidence="1">
    <location>
        <begin position="63"/>
        <end position="74"/>
    </location>
</feature>
<dbReference type="EMBL" id="CAJOBI010347038">
    <property type="protein sequence ID" value="CAF5218625.1"/>
    <property type="molecule type" value="Genomic_DNA"/>
</dbReference>
<accession>A0A8S3JKD0</accession>
<feature type="compositionally biased region" description="Low complexity" evidence="1">
    <location>
        <begin position="36"/>
        <end position="62"/>
    </location>
</feature>
<name>A0A8S3JKD0_9BILA</name>
<dbReference type="CDD" id="cd14690">
    <property type="entry name" value="bZIP_CREB1"/>
    <property type="match status" value="1"/>
</dbReference>
<dbReference type="Proteomes" id="UP000676336">
    <property type="component" value="Unassembled WGS sequence"/>
</dbReference>
<dbReference type="InterPro" id="IPR046347">
    <property type="entry name" value="bZIP_sf"/>
</dbReference>
<dbReference type="Gene3D" id="1.20.5.170">
    <property type="match status" value="1"/>
</dbReference>
<evidence type="ECO:0000259" key="2">
    <source>
        <dbReference type="PROSITE" id="PS50217"/>
    </source>
</evidence>
<dbReference type="InterPro" id="IPR004827">
    <property type="entry name" value="bZIP"/>
</dbReference>
<feature type="region of interest" description="Disordered" evidence="1">
    <location>
        <begin position="31"/>
        <end position="102"/>
    </location>
</feature>
<dbReference type="PRINTS" id="PR00041">
    <property type="entry name" value="LEUZIPPRCREB"/>
</dbReference>
<dbReference type="GO" id="GO:0005667">
    <property type="term" value="C:transcription regulator complex"/>
    <property type="evidence" value="ECO:0007669"/>
    <property type="project" value="TreeGrafter"/>
</dbReference>
<protein>
    <recommendedName>
        <fullName evidence="2">BZIP domain-containing protein</fullName>
    </recommendedName>
</protein>
<reference evidence="3" key="1">
    <citation type="submission" date="2021-02" db="EMBL/GenBank/DDBJ databases">
        <authorList>
            <person name="Nowell W R."/>
        </authorList>
    </citation>
    <scope>NUCLEOTIDE SEQUENCE</scope>
</reference>
<dbReference type="PROSITE" id="PS50217">
    <property type="entry name" value="BZIP"/>
    <property type="match status" value="1"/>
</dbReference>
<proteinExistence type="predicted"/>
<dbReference type="SUPFAM" id="SSF57959">
    <property type="entry name" value="Leucine zipper domain"/>
    <property type="match status" value="1"/>
</dbReference>
<dbReference type="InterPro" id="IPR001630">
    <property type="entry name" value="Leuzip_CREB"/>
</dbReference>
<dbReference type="PANTHER" id="PTHR45879:SF3">
    <property type="entry name" value="CYCLIC AMP RESPONSE ELEMENT-BINDING PROTEIN B"/>
    <property type="match status" value="1"/>
</dbReference>
<evidence type="ECO:0000256" key="1">
    <source>
        <dbReference type="SAM" id="MobiDB-lite"/>
    </source>
</evidence>
<evidence type="ECO:0000313" key="3">
    <source>
        <dbReference type="EMBL" id="CAF5218625.1"/>
    </source>
</evidence>
<feature type="compositionally biased region" description="Basic and acidic residues" evidence="1">
    <location>
        <begin position="75"/>
        <end position="99"/>
    </location>
</feature>
<feature type="non-terminal residue" evidence="3">
    <location>
        <position position="1"/>
    </location>
</feature>
<dbReference type="PANTHER" id="PTHR45879">
    <property type="entry name" value="CYCLIC AMP RESPONSE ELEMENT-BINDING PROTEIN B"/>
    <property type="match status" value="1"/>
</dbReference>
<evidence type="ECO:0000313" key="4">
    <source>
        <dbReference type="Proteomes" id="UP000676336"/>
    </source>
</evidence>
<dbReference type="AlphaFoldDB" id="A0A8S3JKD0"/>
<sequence>MVLFNAAYVPEFCQILFLNLSYSNRSLSDLASNYKLNPSSNTDLPSPSSSSNSSNPPSSSQHHNLHSHPHHQTRRHGEGNDPTRKREMRLQKNREAARECRRKKKEYIKCLEERVAVLENQNKA</sequence>
<dbReference type="GO" id="GO:0005634">
    <property type="term" value="C:nucleus"/>
    <property type="evidence" value="ECO:0007669"/>
    <property type="project" value="InterPro"/>
</dbReference>
<dbReference type="GO" id="GO:0000978">
    <property type="term" value="F:RNA polymerase II cis-regulatory region sequence-specific DNA binding"/>
    <property type="evidence" value="ECO:0007669"/>
    <property type="project" value="TreeGrafter"/>
</dbReference>
<feature type="domain" description="BZIP" evidence="2">
    <location>
        <begin position="83"/>
        <end position="124"/>
    </location>
</feature>
<dbReference type="Pfam" id="PF00170">
    <property type="entry name" value="bZIP_1"/>
    <property type="match status" value="1"/>
</dbReference>
<comment type="caution">
    <text evidence="3">The sequence shown here is derived from an EMBL/GenBank/DDBJ whole genome shotgun (WGS) entry which is preliminary data.</text>
</comment>